<comment type="function">
    <text evidence="5">GTPase that associates with the 50S ribosomal subunit and may have a role during protein synthesis or ribosome biogenesis.</text>
</comment>
<dbReference type="Gene3D" id="6.10.250.2860">
    <property type="match status" value="1"/>
</dbReference>
<dbReference type="AlphaFoldDB" id="A0A2K5ANZ6"/>
<feature type="binding site" evidence="6">
    <location>
        <begin position="223"/>
        <end position="227"/>
    </location>
    <ligand>
        <name>GTP</name>
        <dbReference type="ChEBI" id="CHEBI:37565"/>
    </ligand>
</feature>
<feature type="binding site" evidence="7">
    <location>
        <position position="225"/>
    </location>
    <ligand>
        <name>Mg(2+)</name>
        <dbReference type="ChEBI" id="CHEBI:18420"/>
    </ligand>
</feature>
<evidence type="ECO:0000256" key="1">
    <source>
        <dbReference type="ARBA" id="ARBA00022723"/>
    </source>
</evidence>
<keyword evidence="2 5" id="KW-0547">Nucleotide-binding</keyword>
<dbReference type="HAMAP" id="MF_00900">
    <property type="entry name" value="GTPase_HflX"/>
    <property type="match status" value="1"/>
</dbReference>
<dbReference type="CDD" id="cd01878">
    <property type="entry name" value="HflX"/>
    <property type="match status" value="1"/>
</dbReference>
<dbReference type="Gene3D" id="3.40.50.11060">
    <property type="entry name" value="GTPase HflX, N-terminal domain"/>
    <property type="match status" value="1"/>
</dbReference>
<protein>
    <recommendedName>
        <fullName evidence="5">GTPase HflX</fullName>
    </recommendedName>
    <alternativeName>
        <fullName evidence="5">GTP-binding protein HflX</fullName>
    </alternativeName>
</protein>
<evidence type="ECO:0000256" key="2">
    <source>
        <dbReference type="ARBA" id="ARBA00022741"/>
    </source>
</evidence>
<name>A0A2K5ANZ6_9ARCH</name>
<keyword evidence="3 7" id="KW-0460">Magnesium</keyword>
<evidence type="ECO:0000313" key="9">
    <source>
        <dbReference type="EMBL" id="SPC33329.1"/>
    </source>
</evidence>
<dbReference type="GO" id="GO:0043022">
    <property type="term" value="F:ribosome binding"/>
    <property type="evidence" value="ECO:0007669"/>
    <property type="project" value="TreeGrafter"/>
</dbReference>
<dbReference type="InterPro" id="IPR030394">
    <property type="entry name" value="G_HFLX_dom"/>
</dbReference>
<comment type="subunit">
    <text evidence="5">Monomer. Associates with the 50S ribosomal subunit.</text>
</comment>
<dbReference type="Pfam" id="PF01926">
    <property type="entry name" value="MMR_HSR1"/>
    <property type="match status" value="1"/>
</dbReference>
<evidence type="ECO:0000256" key="3">
    <source>
        <dbReference type="ARBA" id="ARBA00022842"/>
    </source>
</evidence>
<dbReference type="InterPro" id="IPR032305">
    <property type="entry name" value="GTP-bd_M"/>
</dbReference>
<feature type="binding site" evidence="7">
    <location>
        <position position="205"/>
    </location>
    <ligand>
        <name>Mg(2+)</name>
        <dbReference type="ChEBI" id="CHEBI:18420"/>
    </ligand>
</feature>
<feature type="binding site" evidence="6">
    <location>
        <begin position="244"/>
        <end position="247"/>
    </location>
    <ligand>
        <name>GTP</name>
        <dbReference type="ChEBI" id="CHEBI:37565"/>
    </ligand>
</feature>
<dbReference type="InterPro" id="IPR006073">
    <property type="entry name" value="GTP-bd"/>
</dbReference>
<dbReference type="RefSeq" id="WP_197706647.1">
    <property type="nucleotide sequence ID" value="NZ_LT981265.1"/>
</dbReference>
<organism evidence="9 10">
    <name type="scientific">Candidatus Nitrosocaldus cavascurensis</name>
    <dbReference type="NCBI Taxonomy" id="2058097"/>
    <lineage>
        <taxon>Archaea</taxon>
        <taxon>Nitrososphaerota</taxon>
        <taxon>Nitrososphaeria</taxon>
        <taxon>Candidatus Nitrosocaldales</taxon>
        <taxon>Candidatus Nitrosocaldaceae</taxon>
        <taxon>Candidatus Nitrosocaldus</taxon>
    </lineage>
</organism>
<dbReference type="Pfam" id="PF16360">
    <property type="entry name" value="GTP-bdg_M"/>
    <property type="match status" value="1"/>
</dbReference>
<evidence type="ECO:0000313" key="10">
    <source>
        <dbReference type="Proteomes" id="UP000236248"/>
    </source>
</evidence>
<reference evidence="10" key="1">
    <citation type="submission" date="2018-01" db="EMBL/GenBank/DDBJ databases">
        <authorList>
            <person name="Kerou L M."/>
        </authorList>
    </citation>
    <scope>NUCLEOTIDE SEQUENCE [LARGE SCALE GENOMIC DNA]</scope>
    <source>
        <strain evidence="10">SCU2</strain>
    </source>
</reference>
<feature type="binding site" evidence="6">
    <location>
        <begin position="312"/>
        <end position="315"/>
    </location>
    <ligand>
        <name>GTP</name>
        <dbReference type="ChEBI" id="CHEBI:37565"/>
    </ligand>
</feature>
<evidence type="ECO:0000256" key="7">
    <source>
        <dbReference type="PIRSR" id="PIRSR006809-2"/>
    </source>
</evidence>
<keyword evidence="5" id="KW-0963">Cytoplasm</keyword>
<feature type="binding site" evidence="6">
    <location>
        <begin position="352"/>
        <end position="354"/>
    </location>
    <ligand>
        <name>GTP</name>
        <dbReference type="ChEBI" id="CHEBI:37565"/>
    </ligand>
</feature>
<dbReference type="KEGG" id="ncv:NCAV_0129"/>
<keyword evidence="4 5" id="KW-0342">GTP-binding</keyword>
<dbReference type="InterPro" id="IPR016496">
    <property type="entry name" value="GTPase_HflX"/>
</dbReference>
<evidence type="ECO:0000256" key="4">
    <source>
        <dbReference type="ARBA" id="ARBA00023134"/>
    </source>
</evidence>
<dbReference type="InterPro" id="IPR027417">
    <property type="entry name" value="P-loop_NTPase"/>
</dbReference>
<comment type="cofactor">
    <cofactor evidence="7">
        <name>Mg(2+)</name>
        <dbReference type="ChEBI" id="CHEBI:18420"/>
    </cofactor>
</comment>
<sequence length="417" mass="47351">MKNERMNNMNKTLLITYPYKDSIDEAVALAEAAGYKVVSIVTQRYLTKSKYGIGSGKLMEVKSIVDSLKPDAVIFDEVLKPTQEYNLASTLKVEIIDRERLILNIFERRASTAESRIQVKLAQLRYEMARAREKVRLAKKGEQPGFYGLGRYEVDDYYRDVKRRISTLKSKLESVAKRRALYRRQRSREGLVTISLAGYTSAGKTTLFNALTREQHEAGRGMFTTLSTYTRAISIDGSKYLLSDTVGFISKLPAYMIEAFRSTLEELTFSDLVILVIDASESIENMKKKYESSMSILNELQVPESKIIYAFNKIDLLSNEDEVYAKARYLGLDSSLRDDTSMDRMARYVAISAKTGRNIEMLLGMIRRFAGEGYSKAVGVREDGAERINEGTDTVTEYDEDEVMNILRLDQDEDSSA</sequence>
<dbReference type="PROSITE" id="PS51705">
    <property type="entry name" value="G_HFLX"/>
    <property type="match status" value="1"/>
</dbReference>
<dbReference type="InterPro" id="IPR042108">
    <property type="entry name" value="GTPase_HflX_N_sf"/>
</dbReference>
<dbReference type="GO" id="GO:0005525">
    <property type="term" value="F:GTP binding"/>
    <property type="evidence" value="ECO:0007669"/>
    <property type="project" value="UniProtKB-UniRule"/>
</dbReference>
<dbReference type="PRINTS" id="PR00326">
    <property type="entry name" value="GTP1OBG"/>
</dbReference>
<dbReference type="GO" id="GO:0005737">
    <property type="term" value="C:cytoplasm"/>
    <property type="evidence" value="ECO:0007669"/>
    <property type="project" value="UniProtKB-SubCell"/>
</dbReference>
<comment type="similarity">
    <text evidence="5">Belongs to the TRAFAC class OBG-HflX-like GTPase superfamily. HflX GTPase family.</text>
</comment>
<dbReference type="PIRSF" id="PIRSF006809">
    <property type="entry name" value="GTP-binding_hflX_prd"/>
    <property type="match status" value="1"/>
</dbReference>
<dbReference type="GO" id="GO:0046872">
    <property type="term" value="F:metal ion binding"/>
    <property type="evidence" value="ECO:0007669"/>
    <property type="project" value="UniProtKB-KW"/>
</dbReference>
<dbReference type="GeneID" id="41594231"/>
<evidence type="ECO:0000256" key="6">
    <source>
        <dbReference type="PIRSR" id="PIRSR006809-1"/>
    </source>
</evidence>
<dbReference type="EMBL" id="LT981265">
    <property type="protein sequence ID" value="SPC33329.1"/>
    <property type="molecule type" value="Genomic_DNA"/>
</dbReference>
<accession>A0A2K5ANZ6</accession>
<keyword evidence="10" id="KW-1185">Reference proteome</keyword>
<dbReference type="Proteomes" id="UP000236248">
    <property type="component" value="Chromosome NCAV"/>
</dbReference>
<dbReference type="PANTHER" id="PTHR10229">
    <property type="entry name" value="GTP-BINDING PROTEIN HFLX"/>
    <property type="match status" value="1"/>
</dbReference>
<dbReference type="InterPro" id="IPR025121">
    <property type="entry name" value="GTPase_HflX_N"/>
</dbReference>
<proteinExistence type="inferred from homology"/>
<feature type="domain" description="Hflx-type G" evidence="8">
    <location>
        <begin position="192"/>
        <end position="374"/>
    </location>
</feature>
<evidence type="ECO:0000259" key="8">
    <source>
        <dbReference type="PROSITE" id="PS51705"/>
    </source>
</evidence>
<gene>
    <name evidence="5 9" type="primary">hflX</name>
    <name evidence="9" type="ORF">NCAV_0129</name>
</gene>
<dbReference type="SUPFAM" id="SSF52540">
    <property type="entry name" value="P-loop containing nucleoside triphosphate hydrolases"/>
    <property type="match status" value="1"/>
</dbReference>
<evidence type="ECO:0000256" key="5">
    <source>
        <dbReference type="HAMAP-Rule" id="MF_00900"/>
    </source>
</evidence>
<dbReference type="NCBIfam" id="TIGR00231">
    <property type="entry name" value="small_GTP"/>
    <property type="match status" value="1"/>
</dbReference>
<comment type="subcellular location">
    <subcellularLocation>
        <location evidence="5">Cytoplasm</location>
    </subcellularLocation>
    <text evidence="5">May associate with membranes.</text>
</comment>
<dbReference type="GO" id="GO:0003924">
    <property type="term" value="F:GTPase activity"/>
    <property type="evidence" value="ECO:0007669"/>
    <property type="project" value="UniProtKB-UniRule"/>
</dbReference>
<dbReference type="Pfam" id="PF13167">
    <property type="entry name" value="GTP-bdg_N"/>
    <property type="match status" value="1"/>
</dbReference>
<dbReference type="PANTHER" id="PTHR10229:SF8">
    <property type="entry name" value="GTPASE HFLX"/>
    <property type="match status" value="1"/>
</dbReference>
<feature type="binding site" evidence="6">
    <location>
        <begin position="198"/>
        <end position="205"/>
    </location>
    <ligand>
        <name>GTP</name>
        <dbReference type="ChEBI" id="CHEBI:37565"/>
    </ligand>
</feature>
<dbReference type="NCBIfam" id="TIGR03156">
    <property type="entry name" value="GTP_HflX"/>
    <property type="match status" value="1"/>
</dbReference>
<keyword evidence="1 7" id="KW-0479">Metal-binding</keyword>
<dbReference type="Gene3D" id="3.40.50.300">
    <property type="entry name" value="P-loop containing nucleotide triphosphate hydrolases"/>
    <property type="match status" value="1"/>
</dbReference>
<dbReference type="InterPro" id="IPR005225">
    <property type="entry name" value="Small_GTP-bd"/>
</dbReference>